<proteinExistence type="predicted"/>
<dbReference type="Proteomes" id="UP000789702">
    <property type="component" value="Unassembled WGS sequence"/>
</dbReference>
<comment type="caution">
    <text evidence="1">The sequence shown here is derived from an EMBL/GenBank/DDBJ whole genome shotgun (WGS) entry which is preliminary data.</text>
</comment>
<evidence type="ECO:0000313" key="2">
    <source>
        <dbReference type="Proteomes" id="UP000789702"/>
    </source>
</evidence>
<sequence length="348" mass="39269">MLGTETGVTNASSTKLLKKGTRPGVGISEDKLIPRLKVIERLKKILQPNEDQSFYHVVCGEHGTGKTTLTRIASREAGQDKDRGIQGGAGVIYVDIPPDFKDLGDAFGKAINFAFEENISFTVQLGRKILGTTKDKSEISEWKRAMKAFKRASATYKAKHGKSPVIIYDNVSRLVHKNPEVLDILQDDAKDNADYQNYIAVFVSSEGSVPRRMESRSAWSRAENPIEIGDLSKEESINYLIDKRKVKKEEAEKLYELVGGRIIDLRRVANKSLAGQNFEVIKQKESIKALLDSKELDFTAFMELFNNYEEASEVLEKNIFAYHPEKKHRELPVSISRILYSGKVRYIH</sequence>
<gene>
    <name evidence="1" type="ORF">DHETER_LOCUS3788</name>
</gene>
<keyword evidence="2" id="KW-1185">Reference proteome</keyword>
<reference evidence="1" key="1">
    <citation type="submission" date="2021-06" db="EMBL/GenBank/DDBJ databases">
        <authorList>
            <person name="Kallberg Y."/>
            <person name="Tangrot J."/>
            <person name="Rosling A."/>
        </authorList>
    </citation>
    <scope>NUCLEOTIDE SEQUENCE</scope>
    <source>
        <strain evidence="1">IL203A</strain>
    </source>
</reference>
<protein>
    <submittedName>
        <fullName evidence="1">10913_t:CDS:1</fullName>
    </submittedName>
</protein>
<evidence type="ECO:0000313" key="1">
    <source>
        <dbReference type="EMBL" id="CAG8518268.1"/>
    </source>
</evidence>
<name>A0ACA9L9K2_9GLOM</name>
<accession>A0ACA9L9K2</accession>
<dbReference type="EMBL" id="CAJVPU010003455">
    <property type="protein sequence ID" value="CAG8518268.1"/>
    <property type="molecule type" value="Genomic_DNA"/>
</dbReference>
<organism evidence="1 2">
    <name type="scientific">Dentiscutata heterogama</name>
    <dbReference type="NCBI Taxonomy" id="1316150"/>
    <lineage>
        <taxon>Eukaryota</taxon>
        <taxon>Fungi</taxon>
        <taxon>Fungi incertae sedis</taxon>
        <taxon>Mucoromycota</taxon>
        <taxon>Glomeromycotina</taxon>
        <taxon>Glomeromycetes</taxon>
        <taxon>Diversisporales</taxon>
        <taxon>Gigasporaceae</taxon>
        <taxon>Dentiscutata</taxon>
    </lineage>
</organism>